<evidence type="ECO:0008006" key="4">
    <source>
        <dbReference type="Google" id="ProtNLM"/>
    </source>
</evidence>
<dbReference type="GO" id="GO:0008270">
    <property type="term" value="F:zinc ion binding"/>
    <property type="evidence" value="ECO:0007669"/>
    <property type="project" value="InterPro"/>
</dbReference>
<dbReference type="VEuPathDB" id="FungiDB:FUN_019687"/>
<dbReference type="VEuPathDB" id="FungiDB:RhiirA1_466012"/>
<name>A0A2I1HMC8_9GLOM</name>
<dbReference type="EMBL" id="LLXI01003927">
    <property type="protein sequence ID" value="PKY60042.1"/>
    <property type="molecule type" value="Genomic_DNA"/>
</dbReference>
<evidence type="ECO:0000256" key="1">
    <source>
        <dbReference type="SAM" id="MobiDB-lite"/>
    </source>
</evidence>
<dbReference type="Proteomes" id="UP000234323">
    <property type="component" value="Unassembled WGS sequence"/>
</dbReference>
<keyword evidence="3" id="KW-1185">Reference proteome</keyword>
<evidence type="ECO:0000313" key="2">
    <source>
        <dbReference type="EMBL" id="PKY60042.1"/>
    </source>
</evidence>
<dbReference type="AlphaFoldDB" id="A0A2I1HMC8"/>
<accession>A0A2I1HMC8</accession>
<protein>
    <recommendedName>
        <fullName evidence="4">CCHC-type domain-containing protein</fullName>
    </recommendedName>
</protein>
<sequence>MKALMYEKFNFIDTLEIYEKRIRSHVDGMPYADALPILLNHLPKSFEIRVRIANPADLNAFFTELNNKWLEAGGPYMATQAIQQIATPSQALAIHPQKDDFKICLARDLAYSGIATDDATLENFIYEEFQKRLGSKTAHVYRKSPFIPRSAYAIKKVVRKVVPKASAKQTQHCLACRKAGHTKVNCPKGKRTKKVNHVYQDEEEDPEDPEEEYIEEYIEDSEEEEVEEDDENIDDDADET</sequence>
<proteinExistence type="predicted"/>
<dbReference type="GO" id="GO:0003676">
    <property type="term" value="F:nucleic acid binding"/>
    <property type="evidence" value="ECO:0007669"/>
    <property type="project" value="InterPro"/>
</dbReference>
<comment type="caution">
    <text evidence="2">The sequence shown here is derived from an EMBL/GenBank/DDBJ whole genome shotgun (WGS) entry which is preliminary data.</text>
</comment>
<feature type="compositionally biased region" description="Acidic residues" evidence="1">
    <location>
        <begin position="201"/>
        <end position="240"/>
    </location>
</feature>
<evidence type="ECO:0000313" key="3">
    <source>
        <dbReference type="Proteomes" id="UP000234323"/>
    </source>
</evidence>
<dbReference type="SUPFAM" id="SSF57756">
    <property type="entry name" value="Retrovirus zinc finger-like domains"/>
    <property type="match status" value="1"/>
</dbReference>
<organism evidence="2 3">
    <name type="scientific">Rhizophagus irregularis</name>
    <dbReference type="NCBI Taxonomy" id="588596"/>
    <lineage>
        <taxon>Eukaryota</taxon>
        <taxon>Fungi</taxon>
        <taxon>Fungi incertae sedis</taxon>
        <taxon>Mucoromycota</taxon>
        <taxon>Glomeromycotina</taxon>
        <taxon>Glomeromycetes</taxon>
        <taxon>Glomerales</taxon>
        <taxon>Glomeraceae</taxon>
        <taxon>Rhizophagus</taxon>
    </lineage>
</organism>
<gene>
    <name evidence="2" type="ORF">RhiirA4_483296</name>
</gene>
<reference evidence="2 3" key="1">
    <citation type="submission" date="2015-10" db="EMBL/GenBank/DDBJ databases">
        <title>Genome analyses suggest a sexual origin of heterokaryosis in a supposedly ancient asexual fungus.</title>
        <authorList>
            <person name="Ropars J."/>
            <person name="Sedzielewska K."/>
            <person name="Noel J."/>
            <person name="Charron P."/>
            <person name="Farinelli L."/>
            <person name="Marton T."/>
            <person name="Kruger M."/>
            <person name="Pelin A."/>
            <person name="Brachmann A."/>
            <person name="Corradi N."/>
        </authorList>
    </citation>
    <scope>NUCLEOTIDE SEQUENCE [LARGE SCALE GENOMIC DNA]</scope>
    <source>
        <strain evidence="2 3">A4</strain>
    </source>
</reference>
<feature type="region of interest" description="Disordered" evidence="1">
    <location>
        <begin position="194"/>
        <end position="240"/>
    </location>
</feature>
<dbReference type="InterPro" id="IPR036875">
    <property type="entry name" value="Znf_CCHC_sf"/>
</dbReference>